<organism evidence="7 8">
    <name type="scientific">Parabacteroides goldsteinii DSM 19448 = WAL 12034</name>
    <dbReference type="NCBI Taxonomy" id="927665"/>
    <lineage>
        <taxon>Bacteria</taxon>
        <taxon>Pseudomonadati</taxon>
        <taxon>Bacteroidota</taxon>
        <taxon>Bacteroidia</taxon>
        <taxon>Bacteroidales</taxon>
        <taxon>Tannerellaceae</taxon>
        <taxon>Parabacteroides</taxon>
    </lineage>
</organism>
<dbReference type="AlphaFoldDB" id="A0A0F5IYK7"/>
<dbReference type="InterPro" id="IPR023806">
    <property type="entry name" value="CHP03905"/>
</dbReference>
<evidence type="ECO:0000256" key="2">
    <source>
        <dbReference type="ARBA" id="ARBA00012274"/>
    </source>
</evidence>
<evidence type="ECO:0000313" key="7">
    <source>
        <dbReference type="EMBL" id="KKB50270.1"/>
    </source>
</evidence>
<reference evidence="7 8" key="1">
    <citation type="submission" date="2013-04" db="EMBL/GenBank/DDBJ databases">
        <title>The Genome Sequence of Parabacteroides goldsteinii DSM 19448.</title>
        <authorList>
            <consortium name="The Broad Institute Genomics Platform"/>
            <person name="Earl A."/>
            <person name="Ward D."/>
            <person name="Feldgarden M."/>
            <person name="Gevers D."/>
            <person name="Martens E."/>
            <person name="Sakamoto M."/>
            <person name="Benno Y."/>
            <person name="Song Y."/>
            <person name="Liu C."/>
            <person name="Lee J."/>
            <person name="Bolanos M."/>
            <person name="Vaisanen M.L."/>
            <person name="Finegold S.M."/>
            <person name="Walker B."/>
            <person name="Young S."/>
            <person name="Zeng Q."/>
            <person name="Gargeya S."/>
            <person name="Fitzgerald M."/>
            <person name="Haas B."/>
            <person name="Abouelleil A."/>
            <person name="Allen A.W."/>
            <person name="Alvarado L."/>
            <person name="Arachchi H.M."/>
            <person name="Berlin A.M."/>
            <person name="Chapman S.B."/>
            <person name="Gainer-Dewar J."/>
            <person name="Goldberg J."/>
            <person name="Griggs A."/>
            <person name="Gujja S."/>
            <person name="Hansen M."/>
            <person name="Howarth C."/>
            <person name="Imamovic A."/>
            <person name="Ireland A."/>
            <person name="Larimer J."/>
            <person name="McCowan C."/>
            <person name="Murphy C."/>
            <person name="Pearson M."/>
            <person name="Poon T.W."/>
            <person name="Priest M."/>
            <person name="Roberts A."/>
            <person name="Saif S."/>
            <person name="Shea T."/>
            <person name="Sisk P."/>
            <person name="Sykes S."/>
            <person name="Wortman J."/>
            <person name="Nusbaum C."/>
            <person name="Birren B."/>
        </authorList>
    </citation>
    <scope>NUCLEOTIDE SEQUENCE [LARGE SCALE GENOMIC DNA]</scope>
    <source>
        <strain evidence="7 8">DSM 19448</strain>
    </source>
</reference>
<evidence type="ECO:0000259" key="6">
    <source>
        <dbReference type="Pfam" id="PF12637"/>
    </source>
</evidence>
<comment type="caution">
    <text evidence="7">The sequence shown here is derived from an EMBL/GenBank/DDBJ whole genome shotgun (WGS) entry which is preliminary data.</text>
</comment>
<comment type="catalytic activity">
    <reaction evidence="5">
        <text>a 2'-deoxyribonucleoside 5'-diphosphate + [thioredoxin]-disulfide + H2O = a ribonucleoside 5'-diphosphate + [thioredoxin]-dithiol</text>
        <dbReference type="Rhea" id="RHEA:23252"/>
        <dbReference type="Rhea" id="RHEA-COMP:10698"/>
        <dbReference type="Rhea" id="RHEA-COMP:10700"/>
        <dbReference type="ChEBI" id="CHEBI:15377"/>
        <dbReference type="ChEBI" id="CHEBI:29950"/>
        <dbReference type="ChEBI" id="CHEBI:50058"/>
        <dbReference type="ChEBI" id="CHEBI:57930"/>
        <dbReference type="ChEBI" id="CHEBI:73316"/>
        <dbReference type="EC" id="1.17.4.1"/>
    </reaction>
</comment>
<dbReference type="EC" id="1.17.4.1" evidence="2"/>
<dbReference type="Pfam" id="PF12637">
    <property type="entry name" value="TSCPD"/>
    <property type="match status" value="1"/>
</dbReference>
<dbReference type="EMBL" id="AQHV01000016">
    <property type="protein sequence ID" value="KKB50270.1"/>
    <property type="molecule type" value="Genomic_DNA"/>
</dbReference>
<proteinExistence type="inferred from homology"/>
<evidence type="ECO:0000256" key="3">
    <source>
        <dbReference type="ARBA" id="ARBA00022634"/>
    </source>
</evidence>
<dbReference type="InterPro" id="IPR024434">
    <property type="entry name" value="TSCPD_dom"/>
</dbReference>
<dbReference type="NCBIfam" id="TIGR03905">
    <property type="entry name" value="TIGR03905_4_Cys"/>
    <property type="match status" value="1"/>
</dbReference>
<gene>
    <name evidence="7" type="ORF">HMPREF1535_03619</name>
</gene>
<dbReference type="GO" id="GO:0000166">
    <property type="term" value="F:nucleotide binding"/>
    <property type="evidence" value="ECO:0007669"/>
    <property type="project" value="UniProtKB-KW"/>
</dbReference>
<dbReference type="GO" id="GO:0004748">
    <property type="term" value="F:ribonucleoside-diphosphate reductase activity, thioredoxin disulfide as acceptor"/>
    <property type="evidence" value="ECO:0007669"/>
    <property type="project" value="UniProtKB-EC"/>
</dbReference>
<dbReference type="RefSeq" id="WP_007656258.1">
    <property type="nucleotide sequence ID" value="NZ_KQ033913.1"/>
</dbReference>
<evidence type="ECO:0000256" key="4">
    <source>
        <dbReference type="ARBA" id="ARBA00022741"/>
    </source>
</evidence>
<accession>A0A0F5IYK7</accession>
<evidence type="ECO:0000256" key="5">
    <source>
        <dbReference type="ARBA" id="ARBA00047754"/>
    </source>
</evidence>
<protein>
    <recommendedName>
        <fullName evidence="2">ribonucleoside-diphosphate reductase</fullName>
        <ecNumber evidence="2">1.17.4.1</ecNumber>
    </recommendedName>
</protein>
<evidence type="ECO:0000313" key="8">
    <source>
        <dbReference type="Proteomes" id="UP000033047"/>
    </source>
</evidence>
<comment type="similarity">
    <text evidence="1">Belongs to the ribonucleoside diphosphate reductase class-2 family.</text>
</comment>
<keyword evidence="3" id="KW-0237">DNA synthesis</keyword>
<dbReference type="PATRIC" id="fig|927665.4.peg.3722"/>
<keyword evidence="4" id="KW-0547">Nucleotide-binding</keyword>
<dbReference type="GO" id="GO:0071897">
    <property type="term" value="P:DNA biosynthetic process"/>
    <property type="evidence" value="ECO:0007669"/>
    <property type="project" value="UniProtKB-KW"/>
</dbReference>
<dbReference type="HOGENOM" id="CLU_176133_0_0_10"/>
<dbReference type="Proteomes" id="UP000033047">
    <property type="component" value="Unassembled WGS sequence"/>
</dbReference>
<dbReference type="STRING" id="927665.HMPREF1535_03619"/>
<feature type="domain" description="TSCPD" evidence="6">
    <location>
        <begin position="6"/>
        <end position="82"/>
    </location>
</feature>
<evidence type="ECO:0000256" key="1">
    <source>
        <dbReference type="ARBA" id="ARBA00007405"/>
    </source>
</evidence>
<sequence length="84" mass="9014">MSKQRIAYTPIGGVCSKMMIVEAEDNMITGVQIVGGCQGNTQGLSKLLVGMEVQDAIQRLEGIDCRERGTSCPDQLAQALKKLS</sequence>
<name>A0A0F5IYK7_9BACT</name>